<protein>
    <submittedName>
        <fullName evidence="2">Glycoside-hydrolase family GH114</fullName>
    </submittedName>
</protein>
<dbReference type="InterPro" id="IPR017853">
    <property type="entry name" value="GH"/>
</dbReference>
<organism evidence="2 3">
    <name type="scientific">Actinoalloteichus hymeniacidonis</name>
    <dbReference type="NCBI Taxonomy" id="340345"/>
    <lineage>
        <taxon>Bacteria</taxon>
        <taxon>Bacillati</taxon>
        <taxon>Actinomycetota</taxon>
        <taxon>Actinomycetes</taxon>
        <taxon>Pseudonocardiales</taxon>
        <taxon>Pseudonocardiaceae</taxon>
        <taxon>Actinoalloteichus</taxon>
    </lineage>
</organism>
<evidence type="ECO:0000313" key="2">
    <source>
        <dbReference type="EMBL" id="AOS63513.1"/>
    </source>
</evidence>
<gene>
    <name evidence="2" type="ORF">TL08_13495</name>
</gene>
<dbReference type="Proteomes" id="UP000095210">
    <property type="component" value="Chromosome"/>
</dbReference>
<reference evidence="3" key="1">
    <citation type="submission" date="2016-03" db="EMBL/GenBank/DDBJ databases">
        <title>Complete genome sequence of the type strain Actinoalloteichus hymeniacidonis DSM 45092.</title>
        <authorList>
            <person name="Schaffert L."/>
            <person name="Albersmeier A."/>
            <person name="Winkler A."/>
            <person name="Kalinowski J."/>
            <person name="Zotchev S."/>
            <person name="Ruckert C."/>
        </authorList>
    </citation>
    <scope>NUCLEOTIDE SEQUENCE [LARGE SCALE GENOMIC DNA]</scope>
    <source>
        <strain evidence="3">HPA177(T) (DSM 45092(T))</strain>
    </source>
</reference>
<proteinExistence type="predicted"/>
<dbReference type="PROSITE" id="PS51257">
    <property type="entry name" value="PROKAR_LIPOPROTEIN"/>
    <property type="match status" value="1"/>
</dbReference>
<dbReference type="Gene3D" id="3.20.20.70">
    <property type="entry name" value="Aldolase class I"/>
    <property type="match status" value="1"/>
</dbReference>
<dbReference type="SUPFAM" id="SSF51445">
    <property type="entry name" value="(Trans)glycosidases"/>
    <property type="match status" value="1"/>
</dbReference>
<evidence type="ECO:0000259" key="1">
    <source>
        <dbReference type="Pfam" id="PF03537"/>
    </source>
</evidence>
<dbReference type="Pfam" id="PF03537">
    <property type="entry name" value="Glyco_hydro_114"/>
    <property type="match status" value="1"/>
</dbReference>
<sequence>MIRRISALAVVLPLAAACGETPTMSAGTPELVAGSTAQVENAADQAWSAPPVDATFDYQIGGDYELPEGVSVVSRDWFAGDAPAGAYGICYVNAFQTQSDDGGLDRPDAQSNWPAHLVLNELGDDPNWGGEYLVDISTESNRADAVEHLRPMIETCADKGFEAVEYDNLDSWIRFDGTPLEGQVPFGEEEAVEFATLITEVAHSEGMASAQKNTVELEAEVSLEVIGFDFAIAENCGEWTECQGYRDVFGDRVIAIEYERENFDWTCDQVGDSISVVLRDVPVSRPGSSTYQYDAC</sequence>
<dbReference type="PANTHER" id="PTHR35273:SF2">
    <property type="entry name" value="ALPHA-GALACTOSIDASE"/>
    <property type="match status" value="1"/>
</dbReference>
<dbReference type="KEGG" id="ahm:TL08_13495"/>
<name>A0AAC9HQH0_9PSEU</name>
<dbReference type="PANTHER" id="PTHR35273">
    <property type="entry name" value="ALPHA-1,4 POLYGALACTOSAMINIDASE, PUTATIVE (AFU_ORTHOLOGUE AFUA_3G07890)-RELATED"/>
    <property type="match status" value="1"/>
</dbReference>
<accession>A0AAC9HQH0</accession>
<evidence type="ECO:0000313" key="3">
    <source>
        <dbReference type="Proteomes" id="UP000095210"/>
    </source>
</evidence>
<dbReference type="AlphaFoldDB" id="A0AAC9HQH0"/>
<dbReference type="EMBL" id="CP014859">
    <property type="protein sequence ID" value="AOS63513.1"/>
    <property type="molecule type" value="Genomic_DNA"/>
</dbReference>
<dbReference type="InterPro" id="IPR013785">
    <property type="entry name" value="Aldolase_TIM"/>
</dbReference>
<keyword evidence="3" id="KW-1185">Reference proteome</keyword>
<dbReference type="InterPro" id="IPR004352">
    <property type="entry name" value="GH114_TIM-barrel"/>
</dbReference>
<feature type="domain" description="Glycoside-hydrolase family GH114 TIM-barrel" evidence="1">
    <location>
        <begin position="55"/>
        <end position="282"/>
    </location>
</feature>